<name>A0A251U1U6_HELAN</name>
<feature type="domain" description="Neprosin PEP catalytic" evidence="2">
    <location>
        <begin position="157"/>
        <end position="407"/>
    </location>
</feature>
<dbReference type="EMBL" id="CM007897">
    <property type="protein sequence ID" value="OTG17114.1"/>
    <property type="molecule type" value="Genomic_DNA"/>
</dbReference>
<dbReference type="InterPro" id="IPR053168">
    <property type="entry name" value="Glutamic_endopeptidase"/>
</dbReference>
<dbReference type="Pfam" id="PF03080">
    <property type="entry name" value="Neprosin"/>
    <property type="match status" value="1"/>
</dbReference>
<evidence type="ECO:0000256" key="1">
    <source>
        <dbReference type="SAM" id="SignalP"/>
    </source>
</evidence>
<dbReference type="InterPro" id="IPR025521">
    <property type="entry name" value="Neprosin_propep"/>
</dbReference>
<accession>A0A251U1U6</accession>
<gene>
    <name evidence="3" type="ORF">HannXRQ_Chr08g0208491</name>
</gene>
<dbReference type="AlphaFoldDB" id="A0A251U1U6"/>
<feature type="chain" id="PRO_5012829360" description="Neprosin PEP catalytic domain-containing protein" evidence="1">
    <location>
        <begin position="29"/>
        <end position="407"/>
    </location>
</feature>
<dbReference type="InParanoid" id="A0A251U1U6"/>
<reference evidence="4" key="1">
    <citation type="journal article" date="2017" name="Nature">
        <title>The sunflower genome provides insights into oil metabolism, flowering and Asterid evolution.</title>
        <authorList>
            <person name="Badouin H."/>
            <person name="Gouzy J."/>
            <person name="Grassa C.J."/>
            <person name="Murat F."/>
            <person name="Staton S.E."/>
            <person name="Cottret L."/>
            <person name="Lelandais-Briere C."/>
            <person name="Owens G.L."/>
            <person name="Carrere S."/>
            <person name="Mayjonade B."/>
            <person name="Legrand L."/>
            <person name="Gill N."/>
            <person name="Kane N.C."/>
            <person name="Bowers J.E."/>
            <person name="Hubner S."/>
            <person name="Bellec A."/>
            <person name="Berard A."/>
            <person name="Berges H."/>
            <person name="Blanchet N."/>
            <person name="Boniface M.C."/>
            <person name="Brunel D."/>
            <person name="Catrice O."/>
            <person name="Chaidir N."/>
            <person name="Claudel C."/>
            <person name="Donnadieu C."/>
            <person name="Faraut T."/>
            <person name="Fievet G."/>
            <person name="Helmstetter N."/>
            <person name="King M."/>
            <person name="Knapp S.J."/>
            <person name="Lai Z."/>
            <person name="Le Paslier M.C."/>
            <person name="Lippi Y."/>
            <person name="Lorenzon L."/>
            <person name="Mandel J.R."/>
            <person name="Marage G."/>
            <person name="Marchand G."/>
            <person name="Marquand E."/>
            <person name="Bret-Mestries E."/>
            <person name="Morien E."/>
            <person name="Nambeesan S."/>
            <person name="Nguyen T."/>
            <person name="Pegot-Espagnet P."/>
            <person name="Pouilly N."/>
            <person name="Raftis F."/>
            <person name="Sallet E."/>
            <person name="Schiex T."/>
            <person name="Thomas J."/>
            <person name="Vandecasteele C."/>
            <person name="Vares D."/>
            <person name="Vear F."/>
            <person name="Vautrin S."/>
            <person name="Crespi M."/>
            <person name="Mangin B."/>
            <person name="Burke J.M."/>
            <person name="Salse J."/>
            <person name="Munos S."/>
            <person name="Vincourt P."/>
            <person name="Rieseberg L.H."/>
            <person name="Langlade N.B."/>
        </authorList>
    </citation>
    <scope>NUCLEOTIDE SEQUENCE [LARGE SCALE GENOMIC DNA]</scope>
    <source>
        <strain evidence="4">cv. SF193</strain>
    </source>
</reference>
<protein>
    <recommendedName>
        <fullName evidence="2">Neprosin PEP catalytic domain-containing protein</fullName>
    </recommendedName>
</protein>
<evidence type="ECO:0000313" key="3">
    <source>
        <dbReference type="EMBL" id="OTG17114.1"/>
    </source>
</evidence>
<keyword evidence="1" id="KW-0732">Signal</keyword>
<dbReference type="Proteomes" id="UP000215914">
    <property type="component" value="Chromosome 8"/>
</dbReference>
<proteinExistence type="predicted"/>
<evidence type="ECO:0000259" key="2">
    <source>
        <dbReference type="PROSITE" id="PS52045"/>
    </source>
</evidence>
<feature type="signal peptide" evidence="1">
    <location>
        <begin position="1"/>
        <end position="28"/>
    </location>
</feature>
<sequence>MQSSSYHETPWIIFVLVLFSLLFSTVVSKDFLEENGTSMRGNKSKKMKLINAHLKKINKPFLKSIKSSDGDIIDCVLFHLQPAFDLSELRGKMSLIPPELPKEHANAGKNPEIKQLWNSKGESCPNGTIPIKRTRASDIFRSISISKFGKKYSRKDIPVSTQHEHAVGCVTQREFYGAKALLNVWRPNVTGNDFSLSQIWVIADVPNRPVNTIEVGWQVYPSLHKDSLPRLFTYWTADGYQSGCYNLVCPGFVQTNPNVCLGAAIDPTSKYGGQQYEGAYMIWKDPKSADWWLRVGTEVIGFWPSNLFTDLRDHATIIEYGGEVYAENLGTHTSTQMGSGHFQNEGFRKAAYARKLEVVDHDNHLIGVSNLGVIAEKPNCYGVKNGYNNAWGNYIYFGGPGYNPNCL</sequence>
<keyword evidence="4" id="KW-1185">Reference proteome</keyword>
<dbReference type="STRING" id="4232.A0A251U1U6"/>
<dbReference type="InterPro" id="IPR004314">
    <property type="entry name" value="Neprosin"/>
</dbReference>
<dbReference type="PANTHER" id="PTHR31589:SF223">
    <property type="entry name" value="PROTEIN, PUTATIVE (DUF239)-RELATED"/>
    <property type="match status" value="1"/>
</dbReference>
<evidence type="ECO:0000313" key="4">
    <source>
        <dbReference type="Proteomes" id="UP000215914"/>
    </source>
</evidence>
<dbReference type="Pfam" id="PF14365">
    <property type="entry name" value="Neprosin_AP"/>
    <property type="match status" value="1"/>
</dbReference>
<dbReference type="Gene3D" id="3.90.1320.10">
    <property type="entry name" value="Outer-capsid protein sigma 3, large lobe"/>
    <property type="match status" value="1"/>
</dbReference>
<dbReference type="PANTHER" id="PTHR31589">
    <property type="entry name" value="PROTEIN, PUTATIVE (DUF239)-RELATED-RELATED"/>
    <property type="match status" value="1"/>
</dbReference>
<organism evidence="3 4">
    <name type="scientific">Helianthus annuus</name>
    <name type="common">Common sunflower</name>
    <dbReference type="NCBI Taxonomy" id="4232"/>
    <lineage>
        <taxon>Eukaryota</taxon>
        <taxon>Viridiplantae</taxon>
        <taxon>Streptophyta</taxon>
        <taxon>Embryophyta</taxon>
        <taxon>Tracheophyta</taxon>
        <taxon>Spermatophyta</taxon>
        <taxon>Magnoliopsida</taxon>
        <taxon>eudicotyledons</taxon>
        <taxon>Gunneridae</taxon>
        <taxon>Pentapetalae</taxon>
        <taxon>asterids</taxon>
        <taxon>campanulids</taxon>
        <taxon>Asterales</taxon>
        <taxon>Asteraceae</taxon>
        <taxon>Asteroideae</taxon>
        <taxon>Heliantheae alliance</taxon>
        <taxon>Heliantheae</taxon>
        <taxon>Helianthus</taxon>
    </lineage>
</organism>
<dbReference type="PROSITE" id="PS52045">
    <property type="entry name" value="NEPROSIN_PEP_CD"/>
    <property type="match status" value="1"/>
</dbReference>